<organism evidence="2 3">
    <name type="scientific">Solirubrobacter phytolaccae</name>
    <dbReference type="NCBI Taxonomy" id="1404360"/>
    <lineage>
        <taxon>Bacteria</taxon>
        <taxon>Bacillati</taxon>
        <taxon>Actinomycetota</taxon>
        <taxon>Thermoleophilia</taxon>
        <taxon>Solirubrobacterales</taxon>
        <taxon>Solirubrobacteraceae</taxon>
        <taxon>Solirubrobacter</taxon>
    </lineage>
</organism>
<gene>
    <name evidence="2" type="ORF">OJ997_24270</name>
</gene>
<evidence type="ECO:0000313" key="2">
    <source>
        <dbReference type="EMBL" id="MDA0183447.1"/>
    </source>
</evidence>
<reference evidence="2" key="1">
    <citation type="submission" date="2022-10" db="EMBL/GenBank/DDBJ databases">
        <title>The WGS of Solirubrobacter phytolaccae KCTC 29190.</title>
        <authorList>
            <person name="Jiang Z."/>
        </authorList>
    </citation>
    <scope>NUCLEOTIDE SEQUENCE</scope>
    <source>
        <strain evidence="2">KCTC 29190</strain>
    </source>
</reference>
<evidence type="ECO:0000256" key="1">
    <source>
        <dbReference type="SAM" id="MobiDB-lite"/>
    </source>
</evidence>
<dbReference type="AlphaFoldDB" id="A0A9X3NL30"/>
<accession>A0A9X3NL30</accession>
<dbReference type="Proteomes" id="UP001147653">
    <property type="component" value="Unassembled WGS sequence"/>
</dbReference>
<keyword evidence="3" id="KW-1185">Reference proteome</keyword>
<name>A0A9X3NL30_9ACTN</name>
<dbReference type="EMBL" id="JAPDDP010000054">
    <property type="protein sequence ID" value="MDA0183447.1"/>
    <property type="molecule type" value="Genomic_DNA"/>
</dbReference>
<protein>
    <submittedName>
        <fullName evidence="2">Uncharacterized protein</fullName>
    </submittedName>
</protein>
<dbReference type="RefSeq" id="WP_270027836.1">
    <property type="nucleotide sequence ID" value="NZ_JAPDDP010000054.1"/>
</dbReference>
<proteinExistence type="predicted"/>
<evidence type="ECO:0000313" key="3">
    <source>
        <dbReference type="Proteomes" id="UP001147653"/>
    </source>
</evidence>
<feature type="non-terminal residue" evidence="2">
    <location>
        <position position="1"/>
    </location>
</feature>
<sequence>RAARGGGRRVAAGGGWRQAARGGGRNRREPAGVMSSMTPRTLAIRALIAEGALLTGPARPASVNDAPRIRAALALPKR</sequence>
<comment type="caution">
    <text evidence="2">The sequence shown here is derived from an EMBL/GenBank/DDBJ whole genome shotgun (WGS) entry which is preliminary data.</text>
</comment>
<feature type="region of interest" description="Disordered" evidence="1">
    <location>
        <begin position="1"/>
        <end position="36"/>
    </location>
</feature>